<dbReference type="Gene3D" id="3.40.50.12780">
    <property type="entry name" value="N-terminal domain of ligase-like"/>
    <property type="match status" value="1"/>
</dbReference>
<protein>
    <submittedName>
        <fullName evidence="1">AMP-binding protein</fullName>
    </submittedName>
</protein>
<keyword evidence="2" id="KW-1185">Reference proteome</keyword>
<accession>A0A7X3FP39</accession>
<dbReference type="AlphaFoldDB" id="A0A7X3FP39"/>
<comment type="caution">
    <text evidence="1">The sequence shown here is derived from an EMBL/GenBank/DDBJ whole genome shotgun (WGS) entry which is preliminary data.</text>
</comment>
<evidence type="ECO:0000313" key="1">
    <source>
        <dbReference type="EMBL" id="MVP02582.1"/>
    </source>
</evidence>
<dbReference type="PANTHER" id="PTHR43845:SF1">
    <property type="entry name" value="BLR5969 PROTEIN"/>
    <property type="match status" value="1"/>
</dbReference>
<proteinExistence type="predicted"/>
<dbReference type="SUPFAM" id="SSF56801">
    <property type="entry name" value="Acetyl-CoA synthetase-like"/>
    <property type="match status" value="1"/>
</dbReference>
<dbReference type="PANTHER" id="PTHR43845">
    <property type="entry name" value="BLR5969 PROTEIN"/>
    <property type="match status" value="1"/>
</dbReference>
<organism evidence="1 2">
    <name type="scientific">Paenibacillus lutrae</name>
    <dbReference type="NCBI Taxonomy" id="2078573"/>
    <lineage>
        <taxon>Bacteria</taxon>
        <taxon>Bacillati</taxon>
        <taxon>Bacillota</taxon>
        <taxon>Bacilli</taxon>
        <taxon>Bacillales</taxon>
        <taxon>Paenibacillaceae</taxon>
        <taxon>Paenibacillus</taxon>
    </lineage>
</organism>
<evidence type="ECO:0000313" key="2">
    <source>
        <dbReference type="Proteomes" id="UP000490800"/>
    </source>
</evidence>
<gene>
    <name evidence="1" type="ORF">EDM21_24245</name>
</gene>
<sequence>MALKRGTQVKIITPASETNEDRFEPHIRWFQDLNGRGLSIENLSRSEVEAYHRRVLWSLLQHASETNPFYEQRLKEAGLTPEEASDPEFFARLSFLTKEDLRGNPQAIVCNPNLAHIHTSTGTTGGKPIYIGHTLNDLYRLDVAPNYPSLMQDTKGTVVGNALPYEMSSSGLSFHRVFQVMQECTVLPLGKGGAYSQPDKALECMLAWNIKTLVIAPSYAVTLAEKAHELGIDLHRDFKLCHLFLTGEGASPALRERIERLWNCPATTLYGSLEVGLIGIECLQHEGFHLTEGHVYAEIVHPATGVLLKPGATGEIVLTSLLRDGMPVIRYKTGDLGYIEEDPCQCGCKLRRLHLRGRLGDQIKLRSGPFSPLYLEQHLLQLAGVGNWYRLIIENGELLVEAEMASPDLNPQLLTAEIEAHLGSIVGQKCSARIVDRVERDAGKARRVHCIY</sequence>
<name>A0A7X3FP39_9BACL</name>
<dbReference type="EMBL" id="RHLK01000030">
    <property type="protein sequence ID" value="MVP02582.1"/>
    <property type="molecule type" value="Genomic_DNA"/>
</dbReference>
<dbReference type="InterPro" id="IPR042099">
    <property type="entry name" value="ANL_N_sf"/>
</dbReference>
<reference evidence="1 2" key="1">
    <citation type="journal article" date="2019" name="Microorganisms">
        <title>Paenibacillus lutrae sp. nov., A Chitinolytic Species Isolated from A River Otter in Castril Natural Park, Granada, Spain.</title>
        <authorList>
            <person name="Rodriguez M."/>
            <person name="Reina J.C."/>
            <person name="Bejar V."/>
            <person name="Llamas I."/>
        </authorList>
    </citation>
    <scope>NUCLEOTIDE SEQUENCE [LARGE SCALE GENOMIC DNA]</scope>
    <source>
        <strain evidence="1 2">N10</strain>
    </source>
</reference>
<dbReference type="Proteomes" id="UP000490800">
    <property type="component" value="Unassembled WGS sequence"/>
</dbReference>